<gene>
    <name evidence="2" type="primary">xdhA1</name>
    <name evidence="2" type="ORF">SRIMR7_02370</name>
</gene>
<dbReference type="SMART" id="SM01008">
    <property type="entry name" value="Ald_Xan_dh_C"/>
    <property type="match status" value="1"/>
</dbReference>
<dbReference type="Gene3D" id="3.30.365.10">
    <property type="entry name" value="Aldehyde oxidase/xanthine dehydrogenase, molybdopterin binding domain"/>
    <property type="match status" value="4"/>
</dbReference>
<dbReference type="RefSeq" id="WP_003981013.1">
    <property type="nucleotide sequence ID" value="NZ_CP043497.1"/>
</dbReference>
<dbReference type="Gene3D" id="3.90.1170.50">
    <property type="entry name" value="Aldehyde oxidase/xanthine dehydrogenase, a/b hammerhead"/>
    <property type="match status" value="1"/>
</dbReference>
<name>A0ABY3YUA5_STRRM</name>
<dbReference type="Pfam" id="PF02738">
    <property type="entry name" value="MoCoBD_1"/>
    <property type="match status" value="1"/>
</dbReference>
<dbReference type="PANTHER" id="PTHR11908:SF123">
    <property type="entry name" value="ALDEHYDE OXIDOREDUCTASE MOLYBDENUM-BINDING SUBUNIT PAOC"/>
    <property type="match status" value="1"/>
</dbReference>
<organism evidence="2 3">
    <name type="scientific">Streptomyces rimosus subsp. rimosus</name>
    <dbReference type="NCBI Taxonomy" id="132474"/>
    <lineage>
        <taxon>Bacteria</taxon>
        <taxon>Bacillati</taxon>
        <taxon>Actinomycetota</taxon>
        <taxon>Actinomycetes</taxon>
        <taxon>Kitasatosporales</taxon>
        <taxon>Streptomycetaceae</taxon>
        <taxon>Streptomyces</taxon>
    </lineage>
</organism>
<keyword evidence="3" id="KW-1185">Reference proteome</keyword>
<dbReference type="Pfam" id="PF20256">
    <property type="entry name" value="MoCoBD_2"/>
    <property type="match status" value="1"/>
</dbReference>
<dbReference type="InterPro" id="IPR008274">
    <property type="entry name" value="AldOxase/xan_DH_MoCoBD1"/>
</dbReference>
<dbReference type="SUPFAM" id="SSF54665">
    <property type="entry name" value="CO dehydrogenase molybdoprotein N-domain-like"/>
    <property type="match status" value="1"/>
</dbReference>
<dbReference type="GO" id="GO:0004854">
    <property type="term" value="F:xanthine dehydrogenase activity"/>
    <property type="evidence" value="ECO:0007669"/>
    <property type="project" value="UniProtKB-EC"/>
</dbReference>
<accession>A0ABY3YUA5</accession>
<protein>
    <submittedName>
        <fullName evidence="2">Xanthine dehydrogenase molybdenum-binding subunit</fullName>
        <ecNumber evidence="2">1.17.1.4</ecNumber>
    </submittedName>
</protein>
<dbReference type="EC" id="1.17.1.4" evidence="2"/>
<dbReference type="InterPro" id="IPR000674">
    <property type="entry name" value="Ald_Oxase/Xan_DH_a/b"/>
</dbReference>
<dbReference type="Pfam" id="PF01315">
    <property type="entry name" value="Ald_Xan_dh_C"/>
    <property type="match status" value="1"/>
</dbReference>
<dbReference type="InterPro" id="IPR036856">
    <property type="entry name" value="Ald_Oxase/Xan_DH_a/b_sf"/>
</dbReference>
<keyword evidence="2" id="KW-0560">Oxidoreductase</keyword>
<evidence type="ECO:0000313" key="3">
    <source>
        <dbReference type="Proteomes" id="UP000829494"/>
    </source>
</evidence>
<dbReference type="EMBL" id="CP094298">
    <property type="protein sequence ID" value="UNZ00975.1"/>
    <property type="molecule type" value="Genomic_DNA"/>
</dbReference>
<evidence type="ECO:0000259" key="1">
    <source>
        <dbReference type="SMART" id="SM01008"/>
    </source>
</evidence>
<dbReference type="InterPro" id="IPR037165">
    <property type="entry name" value="AldOxase/xan_DH_Mopterin-bd_sf"/>
</dbReference>
<dbReference type="GeneID" id="66859942"/>
<dbReference type="PANTHER" id="PTHR11908">
    <property type="entry name" value="XANTHINE DEHYDROGENASE"/>
    <property type="match status" value="1"/>
</dbReference>
<proteinExistence type="predicted"/>
<dbReference type="InterPro" id="IPR046867">
    <property type="entry name" value="AldOxase/xan_DH_MoCoBD2"/>
</dbReference>
<dbReference type="InterPro" id="IPR016208">
    <property type="entry name" value="Ald_Oxase/xanthine_DH-like"/>
</dbReference>
<sequence length="742" mass="79026">MITGRALNRVDGPLKVTGRATYAYEQWEAGQPLYGVVVGATIGKGRITRIDTAEAERAPGVRMVMTHRNAPAQGPRDESIQFEYWRAQPVLTGPEVHHHGEPVAFVVATTFEEARGAAGLIHVEYAEGRGRFDFAAHETEAYVPKVVNAGLPADTAVGDFAAGFAGAPVRVDQRYTTPYEFSMPMEPHACLVEPRGEDLIVHVSCQIVDAAWTSVAATLGMDPERIHIVSPYVGGGFGSKLGVHAETILAALAARALRRPVKAALTRQQLFQLVGMRPTSSQRVRLGAGRDGRLAAIAHDVTMHTSPDVEYAEQTAATSRSLYAAPHRATSHRMVPLDLPRGADVRAPGEAPGLLAVESAMDELADALGMDPVELRIRNEPTVDPERGVPYSERHLVDCLREGARRFGWERRPATPASVREGRWLVGYGMAAAIRGHFQAPTAVRVRLEADGTAVVRTDMTDIGTGTYTVLTQVAADGLGLPPDRVRIELGRSGYPRSWGSGGSWGAANSGTATDRACAALRSQLLDAARSDPHSPLHGLPAAGAVFADGHVRIGDASETLGALVRRHHPEGLEAVGETLFMADDPNYAAYSIHTYGAHFAEVGVDADTAEIRLRRMLGVFSVGRALNPKTARSQLIGGMIWGVGAALEEEAVVDPRSGAFVTRDLAHYLLPAHADVPDIDAVLLDGHDARANTLGAKGVGELGICGAGAAIANAVHNATGIRVRNFPITLEKLLPGLPVED</sequence>
<dbReference type="SUPFAM" id="SSF56003">
    <property type="entry name" value="Molybdenum cofactor-binding domain"/>
    <property type="match status" value="1"/>
</dbReference>
<feature type="domain" description="Aldehyde oxidase/xanthine dehydrogenase a/b hammerhead" evidence="1">
    <location>
        <begin position="17"/>
        <end position="129"/>
    </location>
</feature>
<dbReference type="Proteomes" id="UP000829494">
    <property type="component" value="Chromosome"/>
</dbReference>
<reference evidence="2 3" key="1">
    <citation type="submission" date="2022-03" db="EMBL/GenBank/DDBJ databases">
        <title>Complete genome of Streptomyces rimosus ssp. rimosus R7 (=ATCC 10970).</title>
        <authorList>
            <person name="Beganovic S."/>
            <person name="Ruckert C."/>
            <person name="Busche T."/>
            <person name="Kalinowski J."/>
            <person name="Wittmann C."/>
        </authorList>
    </citation>
    <scope>NUCLEOTIDE SEQUENCE [LARGE SCALE GENOMIC DNA]</scope>
    <source>
        <strain evidence="2 3">R7</strain>
    </source>
</reference>
<evidence type="ECO:0000313" key="2">
    <source>
        <dbReference type="EMBL" id="UNZ00975.1"/>
    </source>
</evidence>